<dbReference type="Pfam" id="PF00128">
    <property type="entry name" value="Alpha-amylase"/>
    <property type="match status" value="1"/>
</dbReference>
<feature type="region of interest" description="Disordered" evidence="1">
    <location>
        <begin position="525"/>
        <end position="564"/>
    </location>
</feature>
<dbReference type="InterPro" id="IPR006047">
    <property type="entry name" value="GH13_cat_dom"/>
</dbReference>
<keyword evidence="4" id="KW-1185">Reference proteome</keyword>
<proteinExistence type="predicted"/>
<evidence type="ECO:0000313" key="3">
    <source>
        <dbReference type="EMBL" id="MCY0386436.1"/>
    </source>
</evidence>
<reference evidence="3" key="1">
    <citation type="submission" date="2022-11" db="EMBL/GenBank/DDBJ databases">
        <title>Robbsia betulipollinis sp. nov., isolated from pollen of birch (Betula pendula).</title>
        <authorList>
            <person name="Shi H."/>
            <person name="Ambika Manirajan B."/>
            <person name="Ratering S."/>
            <person name="Geissler-Plaum R."/>
            <person name="Schnell S."/>
        </authorList>
    </citation>
    <scope>NUCLEOTIDE SEQUENCE</scope>
    <source>
        <strain evidence="3">Bb-Pol-6</strain>
    </source>
</reference>
<dbReference type="CDD" id="cd11336">
    <property type="entry name" value="AmyAc_MTSase"/>
    <property type="match status" value="1"/>
</dbReference>
<feature type="compositionally biased region" description="Acidic residues" evidence="1">
    <location>
        <begin position="543"/>
        <end position="553"/>
    </location>
</feature>
<feature type="compositionally biased region" description="Low complexity" evidence="1">
    <location>
        <begin position="525"/>
        <end position="540"/>
    </location>
</feature>
<dbReference type="NCBIfam" id="TIGR02401">
    <property type="entry name" value="trehalose_TreY"/>
    <property type="match status" value="1"/>
</dbReference>
<sequence length="988" mass="108005">MTSPIPTPNPTPPSTLQSTLRLQFHKDYTFADALQSIDYFAALGVSHLYASPITTSQPGSTHGYDTVDYTRVNAALGGEDGLRQLVAALRTKGMGLIIDIVPNHMGVGGADNAWWRDILEWGRHAAHARYFDIDWHSPDPALRGKVLAPFLGESFGDALAGEKIVLHFDAADGRFYADYYSHRFPICPTDYPRILESAAAPELRRLSEQFERLGNAPEDQAQAEQSRHALRDFAASDSGRKAVDAALEAFAAGTPTGREALQRLLDHQHYRLSSWRAAADEVNWRRFFDISALAGMRVERAEVFDASHALVLRLYAEGLIDGVRIDHVDGLAEPREYCQRLAARLVAAHAQRPAALRAMPPYLVVEKILARGEAMRTDWQIDGTTGYDFMNDVGALLHDANGAAPLAQTWAEVSGRSPRFSDEALPARRKVLAENLSAELDRTARALHRIARDNPSTRDYSFTAIRRVLTELAVHYPVYRIYPVELTRSVEDEKYFSVARDGARAALRPADHALLDQIDEWLGAPAKHGAKPGKPGAGNAVTPDDDAAGEDGLESAPDKTPRDPRIAQRRIALTLFSQLTSPVAAKSVEDTACYRYGRLISRNEVGADPDDFALSVPAFHAINADRAAHFPHAMLTTATHDHKRGEDVRARIAALSELPAQWAATLHRWSAMNAPAADGGPGPGFESMLYQTLLGCWPADLSADDAEAIAALAERVAAWQEKALREAKLDTDWFAPNEPYEKACRSFLNAILAPQARAGFLQALSDFVRALAPLGVINSLQQTLLRLTSPGIPDLYQGTELWDMTLVDPDNRRPVDYPLRARLLEQATALPAAQMLTHWQDGQIKQTVIHRALLLRQRVPALFLEGDYLPLEVTGTHAGSVLAFARRHGPHWAITVVTRLAARLLGTDKQIDALGDGASVAATLPRVDAAAWGDTRLVLPAALQATALFDHLGQVQHRLQRAAGNQATLEIGAVLAALPVALLSTVEA</sequence>
<dbReference type="RefSeq" id="WP_267845847.1">
    <property type="nucleotide sequence ID" value="NZ_JAPMXC010000001.1"/>
</dbReference>
<accession>A0ABT3ZIU4</accession>
<dbReference type="SUPFAM" id="SSF51445">
    <property type="entry name" value="(Trans)glycosidases"/>
    <property type="match status" value="1"/>
</dbReference>
<evidence type="ECO:0000259" key="2">
    <source>
        <dbReference type="SMART" id="SM00642"/>
    </source>
</evidence>
<dbReference type="Proteomes" id="UP001082899">
    <property type="component" value="Unassembled WGS sequence"/>
</dbReference>
<evidence type="ECO:0000256" key="1">
    <source>
        <dbReference type="SAM" id="MobiDB-lite"/>
    </source>
</evidence>
<comment type="caution">
    <text evidence="3">The sequence shown here is derived from an EMBL/GenBank/DDBJ whole genome shotgun (WGS) entry which is preliminary data.</text>
</comment>
<dbReference type="EMBL" id="JAPMXC010000001">
    <property type="protein sequence ID" value="MCY0386436.1"/>
    <property type="molecule type" value="Genomic_DNA"/>
</dbReference>
<evidence type="ECO:0000313" key="4">
    <source>
        <dbReference type="Proteomes" id="UP001082899"/>
    </source>
</evidence>
<name>A0ABT3ZIU4_9BURK</name>
<dbReference type="PANTHER" id="PTHR10357">
    <property type="entry name" value="ALPHA-AMYLASE FAMILY MEMBER"/>
    <property type="match status" value="1"/>
</dbReference>
<dbReference type="InterPro" id="IPR017853">
    <property type="entry name" value="GH"/>
</dbReference>
<gene>
    <name evidence="3" type="primary">treY</name>
    <name evidence="3" type="ORF">OVY01_04105</name>
</gene>
<dbReference type="Gene3D" id="3.20.20.80">
    <property type="entry name" value="Glycosidases"/>
    <property type="match status" value="4"/>
</dbReference>
<protein>
    <submittedName>
        <fullName evidence="3">Malto-oligosyltrehalose synthase</fullName>
    </submittedName>
</protein>
<dbReference type="InterPro" id="IPR012767">
    <property type="entry name" value="Trehalose_TreY"/>
</dbReference>
<organism evidence="3 4">
    <name type="scientific">Robbsia betulipollinis</name>
    <dbReference type="NCBI Taxonomy" id="2981849"/>
    <lineage>
        <taxon>Bacteria</taxon>
        <taxon>Pseudomonadati</taxon>
        <taxon>Pseudomonadota</taxon>
        <taxon>Betaproteobacteria</taxon>
        <taxon>Burkholderiales</taxon>
        <taxon>Burkholderiaceae</taxon>
        <taxon>Robbsia</taxon>
    </lineage>
</organism>
<feature type="domain" description="Glycosyl hydrolase family 13 catalytic" evidence="2">
    <location>
        <begin position="17"/>
        <end position="834"/>
    </location>
</feature>
<dbReference type="SMART" id="SM00642">
    <property type="entry name" value="Aamy"/>
    <property type="match status" value="1"/>
</dbReference>
<dbReference type="PANTHER" id="PTHR10357:SF216">
    <property type="entry name" value="MALTOOLIGOSYL TREHALOSE SYNTHASE-RELATED"/>
    <property type="match status" value="1"/>
</dbReference>